<organism evidence="2 3">
    <name type="scientific">Bursaphelenchus okinawaensis</name>
    <dbReference type="NCBI Taxonomy" id="465554"/>
    <lineage>
        <taxon>Eukaryota</taxon>
        <taxon>Metazoa</taxon>
        <taxon>Ecdysozoa</taxon>
        <taxon>Nematoda</taxon>
        <taxon>Chromadorea</taxon>
        <taxon>Rhabditida</taxon>
        <taxon>Tylenchina</taxon>
        <taxon>Tylenchomorpha</taxon>
        <taxon>Aphelenchoidea</taxon>
        <taxon>Aphelenchoididae</taxon>
        <taxon>Bursaphelenchus</taxon>
    </lineage>
</organism>
<reference evidence="2" key="1">
    <citation type="submission" date="2020-09" db="EMBL/GenBank/DDBJ databases">
        <authorList>
            <person name="Kikuchi T."/>
        </authorList>
    </citation>
    <scope>NUCLEOTIDE SEQUENCE</scope>
    <source>
        <strain evidence="2">SH1</strain>
    </source>
</reference>
<dbReference type="EMBL" id="CAJFDH010000004">
    <property type="protein sequence ID" value="CAD5220935.1"/>
    <property type="molecule type" value="Genomic_DNA"/>
</dbReference>
<name>A0A811KYK3_9BILA</name>
<feature type="region of interest" description="Disordered" evidence="1">
    <location>
        <begin position="40"/>
        <end position="63"/>
    </location>
</feature>
<evidence type="ECO:0000256" key="1">
    <source>
        <dbReference type="SAM" id="MobiDB-lite"/>
    </source>
</evidence>
<sequence>MTVAPTYSSSDDFYHPRRSNNNLNMEIEHVMRMMAQATLPTSSSDINNNSLGDKSSGLNRSTGMFSSVPTDQCLYIQIPKDNGGGLF</sequence>
<gene>
    <name evidence="2" type="ORF">BOKJ2_LOCUS9193</name>
</gene>
<dbReference type="AlphaFoldDB" id="A0A811KYK3"/>
<evidence type="ECO:0000313" key="2">
    <source>
        <dbReference type="EMBL" id="CAD5220935.1"/>
    </source>
</evidence>
<dbReference type="Proteomes" id="UP000614601">
    <property type="component" value="Unassembled WGS sequence"/>
</dbReference>
<evidence type="ECO:0000313" key="3">
    <source>
        <dbReference type="Proteomes" id="UP000614601"/>
    </source>
</evidence>
<dbReference type="OrthoDB" id="10335138at2759"/>
<comment type="caution">
    <text evidence="2">The sequence shown here is derived from an EMBL/GenBank/DDBJ whole genome shotgun (WGS) entry which is preliminary data.</text>
</comment>
<proteinExistence type="predicted"/>
<protein>
    <submittedName>
        <fullName evidence="2">Uncharacterized protein</fullName>
    </submittedName>
</protein>
<dbReference type="EMBL" id="CAJFCW020000004">
    <property type="protein sequence ID" value="CAG9114329.1"/>
    <property type="molecule type" value="Genomic_DNA"/>
</dbReference>
<accession>A0A811KYK3</accession>
<dbReference type="Proteomes" id="UP000783686">
    <property type="component" value="Unassembled WGS sequence"/>
</dbReference>
<keyword evidence="3" id="KW-1185">Reference proteome</keyword>